<accession>A0A017T670</accession>
<dbReference type="SUPFAM" id="SSF56219">
    <property type="entry name" value="DNase I-like"/>
    <property type="match status" value="1"/>
</dbReference>
<name>A0A017T670_9BACT</name>
<evidence type="ECO:0000259" key="1">
    <source>
        <dbReference type="Pfam" id="PF03372"/>
    </source>
</evidence>
<proteinExistence type="predicted"/>
<dbReference type="GO" id="GO:0016020">
    <property type="term" value="C:membrane"/>
    <property type="evidence" value="ECO:0007669"/>
    <property type="project" value="GOC"/>
</dbReference>
<reference evidence="2 3" key="1">
    <citation type="submission" date="2013-05" db="EMBL/GenBank/DDBJ databases">
        <title>Genome assembly of Chondromyces apiculatus DSM 436.</title>
        <authorList>
            <person name="Sharma G."/>
            <person name="Khatri I."/>
            <person name="Kaur C."/>
            <person name="Mayilraj S."/>
            <person name="Subramanian S."/>
        </authorList>
    </citation>
    <scope>NUCLEOTIDE SEQUENCE [LARGE SCALE GENOMIC DNA]</scope>
    <source>
        <strain evidence="2 3">DSM 436</strain>
    </source>
</reference>
<evidence type="ECO:0000313" key="3">
    <source>
        <dbReference type="Proteomes" id="UP000019678"/>
    </source>
</evidence>
<dbReference type="EMBL" id="ASRX01000036">
    <property type="protein sequence ID" value="EYF04295.1"/>
    <property type="molecule type" value="Genomic_DNA"/>
</dbReference>
<dbReference type="Pfam" id="PF03372">
    <property type="entry name" value="Exo_endo_phos"/>
    <property type="match status" value="1"/>
</dbReference>
<dbReference type="InterPro" id="IPR005135">
    <property type="entry name" value="Endo/exonuclease/phosphatase"/>
</dbReference>
<sequence>MNGGPRASDDALVVLTQNLWGGAAAWPDRRDLLARTLARIRPDIIGLQEVRAPREGHEEVSQAHELAALLGGYTAYFAHARPIGLSSCEGIALLCARDVHERAVEALSLDPHDYLEAGNRRVALCGRITHQSHRIDVFVTHLSLSQRARARTLRELGDFIRAERERSRSAGAILLGDFNAPPHEEAIAALEHETHGAWRDAWKCCNPARARGGTWPAILPLRRIDYVFCQPAPVWHVERCIRIPYAGSDHLGVLADLRLIPEPHPPP</sequence>
<dbReference type="RefSeq" id="WP_044244453.1">
    <property type="nucleotide sequence ID" value="NZ_ASRX01000036.1"/>
</dbReference>
<dbReference type="InterPro" id="IPR036691">
    <property type="entry name" value="Endo/exonu/phosph_ase_sf"/>
</dbReference>
<gene>
    <name evidence="2" type="ORF">CAP_4639</name>
</gene>
<organism evidence="2 3">
    <name type="scientific">Chondromyces apiculatus DSM 436</name>
    <dbReference type="NCBI Taxonomy" id="1192034"/>
    <lineage>
        <taxon>Bacteria</taxon>
        <taxon>Pseudomonadati</taxon>
        <taxon>Myxococcota</taxon>
        <taxon>Polyangia</taxon>
        <taxon>Polyangiales</taxon>
        <taxon>Polyangiaceae</taxon>
        <taxon>Chondromyces</taxon>
    </lineage>
</organism>
<comment type="caution">
    <text evidence="2">The sequence shown here is derived from an EMBL/GenBank/DDBJ whole genome shotgun (WGS) entry which is preliminary data.</text>
</comment>
<dbReference type="OrthoDB" id="9813425at2"/>
<dbReference type="eggNOG" id="COG3568">
    <property type="taxonomic scope" value="Bacteria"/>
</dbReference>
<dbReference type="AlphaFoldDB" id="A0A017T670"/>
<dbReference type="PANTHER" id="PTHR14859:SF15">
    <property type="entry name" value="ENDONUCLEASE_EXONUCLEASE_PHOSPHATASE DOMAIN-CONTAINING PROTEIN"/>
    <property type="match status" value="1"/>
</dbReference>
<dbReference type="GO" id="GO:0006506">
    <property type="term" value="P:GPI anchor biosynthetic process"/>
    <property type="evidence" value="ECO:0007669"/>
    <property type="project" value="TreeGrafter"/>
</dbReference>
<dbReference type="STRING" id="1192034.CAP_4639"/>
<dbReference type="Proteomes" id="UP000019678">
    <property type="component" value="Unassembled WGS sequence"/>
</dbReference>
<dbReference type="GO" id="GO:0003824">
    <property type="term" value="F:catalytic activity"/>
    <property type="evidence" value="ECO:0007669"/>
    <property type="project" value="InterPro"/>
</dbReference>
<protein>
    <submittedName>
        <fullName evidence="2">Putative secreted protein</fullName>
    </submittedName>
</protein>
<feature type="domain" description="Endonuclease/exonuclease/phosphatase" evidence="1">
    <location>
        <begin position="15"/>
        <end position="250"/>
    </location>
</feature>
<evidence type="ECO:0000313" key="2">
    <source>
        <dbReference type="EMBL" id="EYF04295.1"/>
    </source>
</evidence>
<dbReference type="Gene3D" id="3.60.10.10">
    <property type="entry name" value="Endonuclease/exonuclease/phosphatase"/>
    <property type="match status" value="1"/>
</dbReference>
<dbReference type="PANTHER" id="PTHR14859">
    <property type="entry name" value="CALCOFLUOR WHITE HYPERSENSITIVE PROTEIN PRECURSOR"/>
    <property type="match status" value="1"/>
</dbReference>
<keyword evidence="3" id="KW-1185">Reference proteome</keyword>
<dbReference type="InterPro" id="IPR051916">
    <property type="entry name" value="GPI-anchor_lipid_remodeler"/>
</dbReference>